<dbReference type="InterPro" id="IPR033130">
    <property type="entry name" value="RNase_T2_His_AS_2"/>
</dbReference>
<dbReference type="EMBL" id="MN739018">
    <property type="protein sequence ID" value="QHT35340.1"/>
    <property type="molecule type" value="Genomic_DNA"/>
</dbReference>
<reference evidence="2" key="1">
    <citation type="journal article" date="2020" name="Nature">
        <title>Giant virus diversity and host interactions through global metagenomics.</title>
        <authorList>
            <person name="Schulz F."/>
            <person name="Roux S."/>
            <person name="Paez-Espino D."/>
            <person name="Jungbluth S."/>
            <person name="Walsh D.A."/>
            <person name="Denef V.J."/>
            <person name="McMahon K.D."/>
            <person name="Konstantinidis K.T."/>
            <person name="Eloe-Fadrosh E.A."/>
            <person name="Kyrpides N.C."/>
            <person name="Woyke T."/>
        </authorList>
    </citation>
    <scope>NUCLEOTIDE SEQUENCE</scope>
    <source>
        <strain evidence="2">GVMAG-M-3300009180-1</strain>
    </source>
</reference>
<dbReference type="GO" id="GO:0006401">
    <property type="term" value="P:RNA catabolic process"/>
    <property type="evidence" value="ECO:0007669"/>
    <property type="project" value="UniProtKB-ARBA"/>
</dbReference>
<dbReference type="InterPro" id="IPR036430">
    <property type="entry name" value="RNase_T2-like_sf"/>
</dbReference>
<dbReference type="Gene3D" id="3.90.730.10">
    <property type="entry name" value="Ribonuclease T2-like"/>
    <property type="match status" value="1"/>
</dbReference>
<dbReference type="Pfam" id="PF00445">
    <property type="entry name" value="Ribonuclease_T2"/>
    <property type="match status" value="1"/>
</dbReference>
<dbReference type="PROSITE" id="PS00531">
    <property type="entry name" value="RNASE_T2_2"/>
    <property type="match status" value="1"/>
</dbReference>
<dbReference type="SUPFAM" id="SSF55895">
    <property type="entry name" value="Ribonuclease Rh-like"/>
    <property type="match status" value="1"/>
</dbReference>
<comment type="similarity">
    <text evidence="1">Belongs to the RNase T2 family.</text>
</comment>
<dbReference type="InterPro" id="IPR018188">
    <property type="entry name" value="RNase_T2_His_AS_1"/>
</dbReference>
<accession>A0A6C0F603</accession>
<evidence type="ECO:0000313" key="2">
    <source>
        <dbReference type="EMBL" id="QHT35340.1"/>
    </source>
</evidence>
<organism evidence="2">
    <name type="scientific">viral metagenome</name>
    <dbReference type="NCBI Taxonomy" id="1070528"/>
    <lineage>
        <taxon>unclassified sequences</taxon>
        <taxon>metagenomes</taxon>
        <taxon>organismal metagenomes</taxon>
    </lineage>
</organism>
<dbReference type="GO" id="GO:0033897">
    <property type="term" value="F:ribonuclease T2 activity"/>
    <property type="evidence" value="ECO:0007669"/>
    <property type="project" value="InterPro"/>
</dbReference>
<dbReference type="PANTHER" id="PTHR11240:SF22">
    <property type="entry name" value="RIBONUCLEASE T2"/>
    <property type="match status" value="1"/>
</dbReference>
<dbReference type="AlphaFoldDB" id="A0A6C0F603"/>
<name>A0A6C0F603_9ZZZZ</name>
<evidence type="ECO:0000256" key="1">
    <source>
        <dbReference type="ARBA" id="ARBA00007469"/>
    </source>
</evidence>
<protein>
    <submittedName>
        <fullName evidence="2">Uncharacterized protein</fullName>
    </submittedName>
</protein>
<dbReference type="InterPro" id="IPR001568">
    <property type="entry name" value="RNase_T2-like"/>
</dbReference>
<dbReference type="PROSITE" id="PS00530">
    <property type="entry name" value="RNASE_T2_1"/>
    <property type="match status" value="1"/>
</dbReference>
<dbReference type="GO" id="GO:0003723">
    <property type="term" value="F:RNA binding"/>
    <property type="evidence" value="ECO:0007669"/>
    <property type="project" value="InterPro"/>
</dbReference>
<dbReference type="PANTHER" id="PTHR11240">
    <property type="entry name" value="RIBONUCLEASE T2"/>
    <property type="match status" value="1"/>
</dbReference>
<proteinExistence type="inferred from homology"/>
<sequence length="144" mass="16993">MKLYAYYCLALQNWCSIDYKIHGLWPDYDATSYPSYCGETPFSLEELKKSPKYESMLDNWYDCTFNDTIALYEHEWLKHGTCVSIQTGFSQNEYFEKALELFEQYKNKDLNINGETMCFDLDFNMIDCKLNVTTNNDLVAPTRI</sequence>